<feature type="domain" description="TonB-dependent receptor plug" evidence="15">
    <location>
        <begin position="56"/>
        <end position="142"/>
    </location>
</feature>
<evidence type="ECO:0000256" key="3">
    <source>
        <dbReference type="ARBA" id="ARBA00022448"/>
    </source>
</evidence>
<reference evidence="16 17" key="1">
    <citation type="submission" date="2006-11" db="EMBL/GenBank/DDBJ databases">
        <authorList>
            <person name="Giovannoni S."/>
            <person name="Vergin K."/>
            <person name="Ferriera S."/>
            <person name="Johnson J."/>
            <person name="Kravitz S."/>
            <person name="Beeson K."/>
            <person name="Sutton G."/>
            <person name="Rogers Y.-H."/>
            <person name="Friedman R."/>
            <person name="Frazier M."/>
            <person name="Venter J.C."/>
        </authorList>
    </citation>
    <scope>NUCLEOTIDE SEQUENCE [LARGE SCALE GENOMIC DNA]</scope>
    <source>
        <strain evidence="16 17">HTCC2181</strain>
    </source>
</reference>
<dbReference type="GO" id="GO:0009279">
    <property type="term" value="C:cell outer membrane"/>
    <property type="evidence" value="ECO:0007669"/>
    <property type="project" value="UniProtKB-SubCell"/>
</dbReference>
<gene>
    <name evidence="16" type="ORF">MB2181_06080</name>
</gene>
<name>A0P7W3_9PROT</name>
<evidence type="ECO:0000256" key="10">
    <source>
        <dbReference type="ARBA" id="ARBA00023237"/>
    </source>
</evidence>
<evidence type="ECO:0000256" key="11">
    <source>
        <dbReference type="PROSITE-ProRule" id="PRU01360"/>
    </source>
</evidence>
<dbReference type="PANTHER" id="PTHR30069:SF49">
    <property type="entry name" value="OUTER MEMBRANE PROTEIN C"/>
    <property type="match status" value="1"/>
</dbReference>
<keyword evidence="4 11" id="KW-1134">Transmembrane beta strand</keyword>
<dbReference type="Gene3D" id="2.170.130.10">
    <property type="entry name" value="TonB-dependent receptor, plug domain"/>
    <property type="match status" value="1"/>
</dbReference>
<keyword evidence="7 13" id="KW-0798">TonB box</keyword>
<evidence type="ECO:0000256" key="2">
    <source>
        <dbReference type="ARBA" id="ARBA00009810"/>
    </source>
</evidence>
<evidence type="ECO:0000256" key="6">
    <source>
        <dbReference type="ARBA" id="ARBA00022729"/>
    </source>
</evidence>
<evidence type="ECO:0000313" key="17">
    <source>
        <dbReference type="Proteomes" id="UP000054262"/>
    </source>
</evidence>
<proteinExistence type="inferred from homology"/>
<evidence type="ECO:0000256" key="8">
    <source>
        <dbReference type="ARBA" id="ARBA00023136"/>
    </source>
</evidence>
<evidence type="ECO:0000256" key="13">
    <source>
        <dbReference type="RuleBase" id="RU003357"/>
    </source>
</evidence>
<accession>A0P7W3</accession>
<evidence type="ECO:0000256" key="9">
    <source>
        <dbReference type="ARBA" id="ARBA00023170"/>
    </source>
</evidence>
<feature type="domain" description="TonB-dependent receptor-like beta-barrel" evidence="14">
    <location>
        <begin position="236"/>
        <end position="684"/>
    </location>
</feature>
<dbReference type="Proteomes" id="UP000054262">
    <property type="component" value="Unassembled WGS sequence"/>
</dbReference>
<comment type="similarity">
    <text evidence="2 11 13">Belongs to the TonB-dependent receptor family.</text>
</comment>
<comment type="caution">
    <text evidence="16">The sequence shown here is derived from an EMBL/GenBank/DDBJ whole genome shotgun (WGS) entry which is preliminary data.</text>
</comment>
<evidence type="ECO:0000256" key="1">
    <source>
        <dbReference type="ARBA" id="ARBA00004571"/>
    </source>
</evidence>
<dbReference type="PANTHER" id="PTHR30069">
    <property type="entry name" value="TONB-DEPENDENT OUTER MEMBRANE RECEPTOR"/>
    <property type="match status" value="1"/>
</dbReference>
<keyword evidence="10 11" id="KW-0998">Cell outer membrane</keyword>
<dbReference type="PROSITE" id="PS01156">
    <property type="entry name" value="TONB_DEPENDENT_REC_2"/>
    <property type="match status" value="1"/>
</dbReference>
<evidence type="ECO:0000313" key="16">
    <source>
        <dbReference type="EMBL" id="EAV47623.1"/>
    </source>
</evidence>
<dbReference type="Pfam" id="PF00593">
    <property type="entry name" value="TonB_dep_Rec_b-barrel"/>
    <property type="match status" value="1"/>
</dbReference>
<dbReference type="InterPro" id="IPR039426">
    <property type="entry name" value="TonB-dep_rcpt-like"/>
</dbReference>
<evidence type="ECO:0000256" key="12">
    <source>
        <dbReference type="PROSITE-ProRule" id="PRU10144"/>
    </source>
</evidence>
<dbReference type="GO" id="GO:0044718">
    <property type="term" value="P:siderophore transmembrane transport"/>
    <property type="evidence" value="ECO:0007669"/>
    <property type="project" value="TreeGrafter"/>
</dbReference>
<evidence type="ECO:0000256" key="4">
    <source>
        <dbReference type="ARBA" id="ARBA00022452"/>
    </source>
</evidence>
<dbReference type="AlphaFoldDB" id="A0P7W3"/>
<keyword evidence="5 11" id="KW-0812">Transmembrane</keyword>
<protein>
    <submittedName>
        <fullName evidence="16">TonB-dependent receptor protein</fullName>
    </submittedName>
</protein>
<evidence type="ECO:0000259" key="14">
    <source>
        <dbReference type="Pfam" id="PF00593"/>
    </source>
</evidence>
<feature type="short sequence motif" description="TonB C-terminal box" evidence="12">
    <location>
        <begin position="714"/>
        <end position="731"/>
    </location>
</feature>
<dbReference type="InterPro" id="IPR000531">
    <property type="entry name" value="Beta-barrel_TonB"/>
</dbReference>
<keyword evidence="9 16" id="KW-0675">Receptor</keyword>
<dbReference type="PROSITE" id="PS52016">
    <property type="entry name" value="TONB_DEPENDENT_REC_3"/>
    <property type="match status" value="1"/>
</dbReference>
<dbReference type="SUPFAM" id="SSF56935">
    <property type="entry name" value="Porins"/>
    <property type="match status" value="1"/>
</dbReference>
<keyword evidence="3 11" id="KW-0813">Transport</keyword>
<comment type="subcellular location">
    <subcellularLocation>
        <location evidence="1 11">Cell outer membrane</location>
        <topology evidence="1 11">Multi-pass membrane protein</topology>
    </subcellularLocation>
</comment>
<dbReference type="InterPro" id="IPR010917">
    <property type="entry name" value="TonB_rcpt_CS"/>
</dbReference>
<dbReference type="InterPro" id="IPR036942">
    <property type="entry name" value="Beta-barrel_TonB_sf"/>
</dbReference>
<dbReference type="Pfam" id="PF07715">
    <property type="entry name" value="Plug"/>
    <property type="match status" value="1"/>
</dbReference>
<evidence type="ECO:0000256" key="5">
    <source>
        <dbReference type="ARBA" id="ARBA00022692"/>
    </source>
</evidence>
<dbReference type="OrthoDB" id="5332150at2"/>
<keyword evidence="6" id="KW-0732">Signal</keyword>
<organism evidence="16 17">
    <name type="scientific">Methylophilales bacterium HTCC2181</name>
    <dbReference type="NCBI Taxonomy" id="383631"/>
    <lineage>
        <taxon>Bacteria</taxon>
        <taxon>Pseudomonadati</taxon>
        <taxon>Pseudomonadota</taxon>
        <taxon>Betaproteobacteria</taxon>
        <taxon>Nitrosomonadales</taxon>
        <taxon>OM43 clade</taxon>
    </lineage>
</organism>
<dbReference type="Gene3D" id="2.40.170.20">
    <property type="entry name" value="TonB-dependent receptor, beta-barrel domain"/>
    <property type="match status" value="1"/>
</dbReference>
<keyword evidence="17" id="KW-1185">Reference proteome</keyword>
<dbReference type="EMBL" id="AAUX01000001">
    <property type="protein sequence ID" value="EAV47623.1"/>
    <property type="molecule type" value="Genomic_DNA"/>
</dbReference>
<keyword evidence="8 11" id="KW-0472">Membrane</keyword>
<dbReference type="InterPro" id="IPR012910">
    <property type="entry name" value="Plug_dom"/>
</dbReference>
<dbReference type="InterPro" id="IPR037066">
    <property type="entry name" value="Plug_dom_sf"/>
</dbReference>
<evidence type="ECO:0000256" key="7">
    <source>
        <dbReference type="ARBA" id="ARBA00023077"/>
    </source>
</evidence>
<evidence type="ECO:0000259" key="15">
    <source>
        <dbReference type="Pfam" id="PF07715"/>
    </source>
</evidence>
<dbReference type="GO" id="GO:0015344">
    <property type="term" value="F:siderophore uptake transmembrane transporter activity"/>
    <property type="evidence" value="ECO:0007669"/>
    <property type="project" value="TreeGrafter"/>
</dbReference>
<sequence>MKWQYNVAYLLLFNTTLVYAETIIKPLSIEVIDNKEAPFSDASLDLESFNAIKNISVDTGDLLSEFLGVNAIKNGGFSSLPTIQGLSGDRISIRIDGMSLISSCANHMNPPLSYTSPVNINNIDVLAGLSSVSQGGDNIGGVIYIESNKLMFGKDEKPVTKGRIQSFFQSNNDSTGINLNLTAVDKDTAFKYFGSFIEANNSYAGGSFKDSGVAASGRGYLAGDEIGSSRFKNQNHQLTLAKKEGQHYYEAMFAYQDSPYQSFPNQRMDSVGNTNYQLNIRHQAEYNWGNISSQIYYEDTNHKHNFADDKQFTYINMMAQTSYGMPMEANGQTFGILAEGEIFMDDQKTLKIGAEIQLYGLDDKWESNPSDQGMMSGNDFYNINDGERDRYDIYAQLDTLWSDRWLSSIGLRYGLVQTGSSDVQGYNPNNNMGSNQLDDSVAFNNRDRSKTDNNINFSMLGKYTPNKLSSLEFGYTMKAKSPNLYQRYTWSTWTMAANMNNLYGDGNGYVGNIDLRPETVHKIGLLIDHAGSEGRWMIKIKPYYSYIDDYIDVESLATRSDGYRNLQFNNHDATIAGIDIAAKRNMFESWGYGKYNLSAKFNYQRGRNIDNSTDLYNLMPANLTMAFNQELGTWKNSFVVTMVDKKTHTDSVRQERETAAFTIADLYSSYRFYDLEIVGSVENIFNRTYDNPNGGEYLGQGATMSTGIMRASSSQVPGMGRSLNLALTYSF</sequence>